<gene>
    <name evidence="1" type="primary">BASL</name>
    <name evidence="1" type="ORF">CR513_56658</name>
</gene>
<comment type="caution">
    <text evidence="1">The sequence shown here is derived from an EMBL/GenBank/DDBJ whole genome shotgun (WGS) entry which is preliminary data.</text>
</comment>
<name>A0A371EFJ1_MUCPR</name>
<dbReference type="EMBL" id="QJKJ01014240">
    <property type="protein sequence ID" value="RDX64749.1"/>
    <property type="molecule type" value="Genomic_DNA"/>
</dbReference>
<dbReference type="PANTHER" id="PTHR33914:SF2">
    <property type="entry name" value="OS02G0582100 PROTEIN"/>
    <property type="match status" value="1"/>
</dbReference>
<accession>A0A371EFJ1</accession>
<dbReference type="Proteomes" id="UP000257109">
    <property type="component" value="Unassembled WGS sequence"/>
</dbReference>
<keyword evidence="2" id="KW-1185">Reference proteome</keyword>
<dbReference type="PANTHER" id="PTHR33914">
    <property type="entry name" value="18S PRE-RIBOSOMAL ASSEMBLY PROTEIN GAR2-LIKE PROTEIN"/>
    <property type="match status" value="1"/>
</dbReference>
<reference evidence="1" key="1">
    <citation type="submission" date="2018-05" db="EMBL/GenBank/DDBJ databases">
        <title>Draft genome of Mucuna pruriens seed.</title>
        <authorList>
            <person name="Nnadi N.E."/>
            <person name="Vos R."/>
            <person name="Hasami M.H."/>
            <person name="Devisetty U.K."/>
            <person name="Aguiy J.C."/>
        </authorList>
    </citation>
    <scope>NUCLEOTIDE SEQUENCE [LARGE SCALE GENOMIC DNA]</scope>
    <source>
        <strain evidence="1">JCA_2017</strain>
    </source>
</reference>
<organism evidence="1 2">
    <name type="scientific">Mucuna pruriens</name>
    <name type="common">Velvet bean</name>
    <name type="synonym">Dolichos pruriens</name>
    <dbReference type="NCBI Taxonomy" id="157652"/>
    <lineage>
        <taxon>Eukaryota</taxon>
        <taxon>Viridiplantae</taxon>
        <taxon>Streptophyta</taxon>
        <taxon>Embryophyta</taxon>
        <taxon>Tracheophyta</taxon>
        <taxon>Spermatophyta</taxon>
        <taxon>Magnoliopsida</taxon>
        <taxon>eudicotyledons</taxon>
        <taxon>Gunneridae</taxon>
        <taxon>Pentapetalae</taxon>
        <taxon>rosids</taxon>
        <taxon>fabids</taxon>
        <taxon>Fabales</taxon>
        <taxon>Fabaceae</taxon>
        <taxon>Papilionoideae</taxon>
        <taxon>50 kb inversion clade</taxon>
        <taxon>NPAAA clade</taxon>
        <taxon>indigoferoid/millettioid clade</taxon>
        <taxon>Phaseoleae</taxon>
        <taxon>Mucuna</taxon>
    </lineage>
</organism>
<feature type="non-terminal residue" evidence="1">
    <location>
        <position position="1"/>
    </location>
</feature>
<dbReference type="GO" id="GO:0009786">
    <property type="term" value="P:regulation of asymmetric cell division"/>
    <property type="evidence" value="ECO:0007669"/>
    <property type="project" value="InterPro"/>
</dbReference>
<dbReference type="OrthoDB" id="1911716at2759"/>
<evidence type="ECO:0000313" key="2">
    <source>
        <dbReference type="Proteomes" id="UP000257109"/>
    </source>
</evidence>
<sequence length="263" mass="30140">MSTMTWLVRSCSSACWLPLDDHELSSSHVAVKNMAFDKKNEKNFNNNLSRASKKCHSKRQLNNPIIKDKDVVIPNKFDHSSWSLSVDEDYIVFCFGKDVAQRDKGVKSEALIKGLNKYSRPVNRKLKYGDEDEEQVSDLNIHEKRSNANQHHNDRVTPYNPDFSFHEEERVMVHTSTQQHRDSMRRACQVEGIEGSAESINSDQSEGSRNSFAFPVLSWEWIGSPVQMPKSEGLQLRKHKARANEFFCPDITHLANSTLVMSI</sequence>
<dbReference type="STRING" id="157652.A0A371EFJ1"/>
<proteinExistence type="predicted"/>
<dbReference type="AlphaFoldDB" id="A0A371EFJ1"/>
<dbReference type="InterPro" id="IPR040378">
    <property type="entry name" value="BASL"/>
</dbReference>
<protein>
    <submittedName>
        <fullName evidence="1">Protein BREAKING OF ASYMMETRY IN THE STOMATAL LINEAGE</fullName>
    </submittedName>
</protein>
<evidence type="ECO:0000313" key="1">
    <source>
        <dbReference type="EMBL" id="RDX64749.1"/>
    </source>
</evidence>
<feature type="non-terminal residue" evidence="1">
    <location>
        <position position="263"/>
    </location>
</feature>